<accession>A0AAD5RF79</accession>
<sequence length="136" mass="16327">MDSDQQEKKKQNVTRFYKTYAEPRGKYNQTVTSSYKTFFEEQGKGERSVMPFKQTSVESMGKQYMNAPLFENMDSDQQEKKQQNVTRFYKTYAEPRGNTIRLSHRHIRHSSKNRERESEVLCRSNKHLWNQWVSNT</sequence>
<evidence type="ECO:0000313" key="2">
    <source>
        <dbReference type="Proteomes" id="UP001196413"/>
    </source>
</evidence>
<reference evidence="1" key="1">
    <citation type="submission" date="2021-06" db="EMBL/GenBank/DDBJ databases">
        <title>Parelaphostrongylus tenuis whole genome reference sequence.</title>
        <authorList>
            <person name="Garwood T.J."/>
            <person name="Larsen P.A."/>
            <person name="Fountain-Jones N.M."/>
            <person name="Garbe J.R."/>
            <person name="Macchietto M.G."/>
            <person name="Kania S.A."/>
            <person name="Gerhold R.W."/>
            <person name="Richards J.E."/>
            <person name="Wolf T.M."/>
        </authorList>
    </citation>
    <scope>NUCLEOTIDE SEQUENCE</scope>
    <source>
        <strain evidence="1">MNPRO001-30</strain>
        <tissue evidence="1">Meninges</tissue>
    </source>
</reference>
<dbReference type="Proteomes" id="UP001196413">
    <property type="component" value="Unassembled WGS sequence"/>
</dbReference>
<proteinExistence type="predicted"/>
<dbReference type="EMBL" id="JAHQIW010007503">
    <property type="protein sequence ID" value="KAJ1375030.1"/>
    <property type="molecule type" value="Genomic_DNA"/>
</dbReference>
<comment type="caution">
    <text evidence="1">The sequence shown here is derived from an EMBL/GenBank/DDBJ whole genome shotgun (WGS) entry which is preliminary data.</text>
</comment>
<evidence type="ECO:0000313" key="1">
    <source>
        <dbReference type="EMBL" id="KAJ1375030.1"/>
    </source>
</evidence>
<protein>
    <submittedName>
        <fullName evidence="1">Uncharacterized protein</fullName>
    </submittedName>
</protein>
<gene>
    <name evidence="1" type="ORF">KIN20_038252</name>
</gene>
<organism evidence="1 2">
    <name type="scientific">Parelaphostrongylus tenuis</name>
    <name type="common">Meningeal worm</name>
    <dbReference type="NCBI Taxonomy" id="148309"/>
    <lineage>
        <taxon>Eukaryota</taxon>
        <taxon>Metazoa</taxon>
        <taxon>Ecdysozoa</taxon>
        <taxon>Nematoda</taxon>
        <taxon>Chromadorea</taxon>
        <taxon>Rhabditida</taxon>
        <taxon>Rhabditina</taxon>
        <taxon>Rhabditomorpha</taxon>
        <taxon>Strongyloidea</taxon>
        <taxon>Metastrongylidae</taxon>
        <taxon>Parelaphostrongylus</taxon>
    </lineage>
</organism>
<keyword evidence="2" id="KW-1185">Reference proteome</keyword>
<name>A0AAD5RF79_PARTN</name>
<dbReference type="AlphaFoldDB" id="A0AAD5RF79"/>